<keyword evidence="2" id="KW-1185">Reference proteome</keyword>
<reference evidence="1 2" key="1">
    <citation type="journal article" date="2018" name="Mol. Biol. Evol.">
        <title>Broad Genomic Sampling Reveals a Smut Pathogenic Ancestry of the Fungal Clade Ustilaginomycotina.</title>
        <authorList>
            <person name="Kijpornyongpan T."/>
            <person name="Mondo S.J."/>
            <person name="Barry K."/>
            <person name="Sandor L."/>
            <person name="Lee J."/>
            <person name="Lipzen A."/>
            <person name="Pangilinan J."/>
            <person name="LaButti K."/>
            <person name="Hainaut M."/>
            <person name="Henrissat B."/>
            <person name="Grigoriev I.V."/>
            <person name="Spatafora J.W."/>
            <person name="Aime M.C."/>
        </authorList>
    </citation>
    <scope>NUCLEOTIDE SEQUENCE [LARGE SCALE GENOMIC DNA]</scope>
    <source>
        <strain evidence="1 2">SA 807</strain>
    </source>
</reference>
<accession>A0ACD0P5Z0</accession>
<evidence type="ECO:0000313" key="1">
    <source>
        <dbReference type="EMBL" id="PWN53401.1"/>
    </source>
</evidence>
<gene>
    <name evidence="1" type="ORF">IE53DRAFT_384101</name>
</gene>
<dbReference type="Proteomes" id="UP000245626">
    <property type="component" value="Unassembled WGS sequence"/>
</dbReference>
<protein>
    <submittedName>
        <fullName evidence="1">Uncharacterized protein</fullName>
    </submittedName>
</protein>
<proteinExistence type="predicted"/>
<sequence length="134" mass="14844">MFHSQSLLAVQRSFFSFLSLSFFSSFLRTTANLPSTIKVRFMRKKKIPIGIGHGLKLGLNGNSLQAQGGKGCHSQLGLDQWAFANHASECDTERLNRGFRPNNSTCPTANHNRLLQKEGWRTVMKGLCSGSLSD</sequence>
<evidence type="ECO:0000313" key="2">
    <source>
        <dbReference type="Proteomes" id="UP000245626"/>
    </source>
</evidence>
<name>A0ACD0P5Z0_9BASI</name>
<organism evidence="1 2">
    <name type="scientific">Violaceomyces palustris</name>
    <dbReference type="NCBI Taxonomy" id="1673888"/>
    <lineage>
        <taxon>Eukaryota</taxon>
        <taxon>Fungi</taxon>
        <taxon>Dikarya</taxon>
        <taxon>Basidiomycota</taxon>
        <taxon>Ustilaginomycotina</taxon>
        <taxon>Ustilaginomycetes</taxon>
        <taxon>Violaceomycetales</taxon>
        <taxon>Violaceomycetaceae</taxon>
        <taxon>Violaceomyces</taxon>
    </lineage>
</organism>
<dbReference type="EMBL" id="KZ819727">
    <property type="protein sequence ID" value="PWN53401.1"/>
    <property type="molecule type" value="Genomic_DNA"/>
</dbReference>